<accession>A0AAN9JYU6</accession>
<proteinExistence type="predicted"/>
<keyword evidence="3" id="KW-1185">Reference proteome</keyword>
<organism evidence="2 3">
    <name type="scientific">Canavalia gladiata</name>
    <name type="common">Sword bean</name>
    <name type="synonym">Dolichos gladiatus</name>
    <dbReference type="NCBI Taxonomy" id="3824"/>
    <lineage>
        <taxon>Eukaryota</taxon>
        <taxon>Viridiplantae</taxon>
        <taxon>Streptophyta</taxon>
        <taxon>Embryophyta</taxon>
        <taxon>Tracheophyta</taxon>
        <taxon>Spermatophyta</taxon>
        <taxon>Magnoliopsida</taxon>
        <taxon>eudicotyledons</taxon>
        <taxon>Gunneridae</taxon>
        <taxon>Pentapetalae</taxon>
        <taxon>rosids</taxon>
        <taxon>fabids</taxon>
        <taxon>Fabales</taxon>
        <taxon>Fabaceae</taxon>
        <taxon>Papilionoideae</taxon>
        <taxon>50 kb inversion clade</taxon>
        <taxon>NPAAA clade</taxon>
        <taxon>indigoferoid/millettioid clade</taxon>
        <taxon>Phaseoleae</taxon>
        <taxon>Canavalia</taxon>
    </lineage>
</organism>
<feature type="region of interest" description="Disordered" evidence="1">
    <location>
        <begin position="56"/>
        <end position="77"/>
    </location>
</feature>
<evidence type="ECO:0000313" key="2">
    <source>
        <dbReference type="EMBL" id="KAK7306691.1"/>
    </source>
</evidence>
<sequence>MAHPIYDNYTHIFVPFSMNLDSLQSDTKQNKIGEQTHVPIRNGSANLSLLPQEDFLPSPRIREENNPLLKKKKSSPSSSPFFFLSLVSRNSLTFLKNAQVKKTLFGIPPELSLDLREPNLRNKLPLVNSVSFCFCTSSPQRNPRLSSSCC</sequence>
<name>A0AAN9JYU6_CANGL</name>
<evidence type="ECO:0000256" key="1">
    <source>
        <dbReference type="SAM" id="MobiDB-lite"/>
    </source>
</evidence>
<reference evidence="2 3" key="1">
    <citation type="submission" date="2024-01" db="EMBL/GenBank/DDBJ databases">
        <title>The genomes of 5 underutilized Papilionoideae crops provide insights into root nodulation and disease resistanc.</title>
        <authorList>
            <person name="Jiang F."/>
        </authorList>
    </citation>
    <scope>NUCLEOTIDE SEQUENCE [LARGE SCALE GENOMIC DNA]</scope>
    <source>
        <strain evidence="2">LVBAO_FW01</strain>
        <tissue evidence="2">Leaves</tissue>
    </source>
</reference>
<protein>
    <submittedName>
        <fullName evidence="2">Uncharacterized protein</fullName>
    </submittedName>
</protein>
<gene>
    <name evidence="2" type="ORF">VNO77_44645</name>
</gene>
<dbReference type="EMBL" id="JAYMYQ010000011">
    <property type="protein sequence ID" value="KAK7306691.1"/>
    <property type="molecule type" value="Genomic_DNA"/>
</dbReference>
<evidence type="ECO:0000313" key="3">
    <source>
        <dbReference type="Proteomes" id="UP001367508"/>
    </source>
</evidence>
<dbReference type="Proteomes" id="UP001367508">
    <property type="component" value="Unassembled WGS sequence"/>
</dbReference>
<dbReference type="AlphaFoldDB" id="A0AAN9JYU6"/>
<comment type="caution">
    <text evidence="2">The sequence shown here is derived from an EMBL/GenBank/DDBJ whole genome shotgun (WGS) entry which is preliminary data.</text>
</comment>